<accession>A0ABW5MT23</accession>
<comment type="caution">
    <text evidence="1">The sequence shown here is derived from an EMBL/GenBank/DDBJ whole genome shotgun (WGS) entry which is preliminary data.</text>
</comment>
<organism evidence="1 2">
    <name type="scientific">Croceitalea marina</name>
    <dbReference type="NCBI Taxonomy" id="1775166"/>
    <lineage>
        <taxon>Bacteria</taxon>
        <taxon>Pseudomonadati</taxon>
        <taxon>Bacteroidota</taxon>
        <taxon>Flavobacteriia</taxon>
        <taxon>Flavobacteriales</taxon>
        <taxon>Flavobacteriaceae</taxon>
        <taxon>Croceitalea</taxon>
    </lineage>
</organism>
<reference evidence="2" key="1">
    <citation type="journal article" date="2019" name="Int. J. Syst. Evol. Microbiol.">
        <title>The Global Catalogue of Microorganisms (GCM) 10K type strain sequencing project: providing services to taxonomists for standard genome sequencing and annotation.</title>
        <authorList>
            <consortium name="The Broad Institute Genomics Platform"/>
            <consortium name="The Broad Institute Genome Sequencing Center for Infectious Disease"/>
            <person name="Wu L."/>
            <person name="Ma J."/>
        </authorList>
    </citation>
    <scope>NUCLEOTIDE SEQUENCE [LARGE SCALE GENOMIC DNA]</scope>
    <source>
        <strain evidence="2">KCTC 52368</strain>
    </source>
</reference>
<keyword evidence="2" id="KW-1185">Reference proteome</keyword>
<dbReference type="Proteomes" id="UP001597526">
    <property type="component" value="Unassembled WGS sequence"/>
</dbReference>
<sequence length="797" mass="91591">MRIEFFIKYLLFVCTIAICAKTERCFSQNKLQKAYQEYFQIERKDIHLHINKTSFVTGENIWFSTYLFDKKNSKISYRPEYIYVDLLSNEGNLLNTRTVLSLNGIGMGSFDLPPELTSGIYHIRAYTIAMNDFVEDESSLYTIEILNLDSEHSIVNKKVSKGFNIRLNIEGNHSIENVFATYVLRITDLLNNSIVPDSTFLENLNSGKKVSIKIDSLGIGKFSLIPSKESRFTIKSFFNDNIYTYKIPKAKPLGYNIAIDNDYRKKRLLITLGTNNQTLKTNNPNISLYAHKDGKILKLPLEISSDKTTQELLVSYDLLFPGINTISLFENDSTLLAQRSVFCSSPLDQLTPQLLNTEFTRDSIKFIFRNNRKYNSSKKIESLSIAVLPSNNTGAFKRRAINNSFLISKYISSSDLNILSELGSLKKNKSKYDLDYLLILNSQNRYTWKNILKENKPKKRHGTSSIEGYVNLFDTKNDSLKVVLYSSSNNLFKSTFLNQDRTFVFQDLLLQKGSTITFTLINNKGKPVYANFFFVEKPTSVKFIKSFKQKQSFALDSVSTLENSTLVKRIEQLDEVVLTAEKLKRSQLFGDFHGHKIDSSFYGMTTLGSFMKTKGLRMVTVPNNHPDILKAGSRQLARVDYPGGFLSFPYLMVDGVFQTNPMNYIDLQMQDIDEIYYRKGGRKDPGFFIVYTKDSFKNKPLQESDIKTKSFIVKNGYDLPIPFVRPLYYDFKSKVFKNYGIVSWHPNITPNEKGIYSIKIPNDGLEKIKIYFEGLGEQSYVSDNIEVNLKEYHDSKF</sequence>
<gene>
    <name evidence="1" type="ORF">ACFSQJ_05360</name>
</gene>
<dbReference type="EMBL" id="JBHULB010000007">
    <property type="protein sequence ID" value="MFD2586345.1"/>
    <property type="molecule type" value="Genomic_DNA"/>
</dbReference>
<protein>
    <recommendedName>
        <fullName evidence="3">Macroglobulin domain-containing protein</fullName>
    </recommendedName>
</protein>
<evidence type="ECO:0000313" key="2">
    <source>
        <dbReference type="Proteomes" id="UP001597526"/>
    </source>
</evidence>
<dbReference type="RefSeq" id="WP_377765922.1">
    <property type="nucleotide sequence ID" value="NZ_JBHULB010000007.1"/>
</dbReference>
<name>A0ABW5MT23_9FLAO</name>
<evidence type="ECO:0000313" key="1">
    <source>
        <dbReference type="EMBL" id="MFD2586345.1"/>
    </source>
</evidence>
<evidence type="ECO:0008006" key="3">
    <source>
        <dbReference type="Google" id="ProtNLM"/>
    </source>
</evidence>
<proteinExistence type="predicted"/>